<comment type="caution">
    <text evidence="1">The sequence shown here is derived from an EMBL/GenBank/DDBJ whole genome shotgun (WGS) entry which is preliminary data.</text>
</comment>
<protein>
    <submittedName>
        <fullName evidence="1">Uncharacterized protein</fullName>
    </submittedName>
</protein>
<sequence>MRRLSLKSTLFGVDPKTFVVELVSQVLVLLMGTKLRSPSKIVGAKKRELFNIVRVFSKWWAVQDSNL</sequence>
<reference evidence="1 2" key="1">
    <citation type="submission" date="2022-03" db="EMBL/GenBank/DDBJ databases">
        <title>Novel taxa within the pig intestine.</title>
        <authorList>
            <person name="Wylensek D."/>
            <person name="Bishof K."/>
            <person name="Afrizal A."/>
            <person name="Clavel T."/>
        </authorList>
    </citation>
    <scope>NUCLEOTIDE SEQUENCE [LARGE SCALE GENOMIC DNA]</scope>
    <source>
        <strain evidence="1 2">CLA-KB-P66</strain>
    </source>
</reference>
<evidence type="ECO:0000313" key="2">
    <source>
        <dbReference type="Proteomes" id="UP001275932"/>
    </source>
</evidence>
<evidence type="ECO:0000313" key="1">
    <source>
        <dbReference type="EMBL" id="MDX8414918.1"/>
    </source>
</evidence>
<keyword evidence="2" id="KW-1185">Reference proteome</keyword>
<dbReference type="RefSeq" id="WP_370396365.1">
    <property type="nucleotide sequence ID" value="NZ_JALBUT010000002.1"/>
</dbReference>
<accession>A0ABU4WED5</accession>
<name>A0ABU4WED5_9BACT</name>
<proteinExistence type="predicted"/>
<dbReference type="Proteomes" id="UP001275932">
    <property type="component" value="Unassembled WGS sequence"/>
</dbReference>
<gene>
    <name evidence="1" type="ORF">MOX91_01785</name>
</gene>
<dbReference type="EMBL" id="JALBUT010000002">
    <property type="protein sequence ID" value="MDX8414918.1"/>
    <property type="molecule type" value="Genomic_DNA"/>
</dbReference>
<organism evidence="1 2">
    <name type="scientific">Intestinicryptomonas porci</name>
    <dbReference type="NCBI Taxonomy" id="2926320"/>
    <lineage>
        <taxon>Bacteria</taxon>
        <taxon>Pseudomonadati</taxon>
        <taxon>Verrucomicrobiota</taxon>
        <taxon>Opitutia</taxon>
        <taxon>Opitutales</taxon>
        <taxon>Intestinicryptomonaceae</taxon>
        <taxon>Intestinicryptomonas</taxon>
    </lineage>
</organism>